<sequence>MAGIAAEMLAAAKGRKVSGSMVAGGLSNHEMLVDSCWDACNSQKMEVNGWDGCWNACNSQKEKRR</sequence>
<accession>A0A314ZEN3</accession>
<evidence type="ECO:0000313" key="1">
    <source>
        <dbReference type="EMBL" id="PQQ15954.1"/>
    </source>
</evidence>
<evidence type="ECO:0000313" key="2">
    <source>
        <dbReference type="Proteomes" id="UP000250321"/>
    </source>
</evidence>
<keyword evidence="2" id="KW-1185">Reference proteome</keyword>
<reference evidence="1 2" key="1">
    <citation type="submission" date="2018-02" db="EMBL/GenBank/DDBJ databases">
        <title>Draft genome of wild Prunus yedoensis var. nudiflora.</title>
        <authorList>
            <person name="Baek S."/>
            <person name="Kim J.-H."/>
            <person name="Choi K."/>
            <person name="Kim G.-B."/>
            <person name="Cho A."/>
            <person name="Jang H."/>
            <person name="Shin C.-H."/>
            <person name="Yu H.-J."/>
            <person name="Mun J.-H."/>
        </authorList>
    </citation>
    <scope>NUCLEOTIDE SEQUENCE [LARGE SCALE GENOMIC DNA]</scope>
    <source>
        <strain evidence="2">cv. Jeju island</strain>
        <tissue evidence="1">Leaf</tissue>
    </source>
</reference>
<gene>
    <name evidence="1" type="ORF">Pyn_32275</name>
</gene>
<name>A0A314ZEN3_PRUYE</name>
<proteinExistence type="predicted"/>
<organism evidence="1 2">
    <name type="scientific">Prunus yedoensis var. nudiflora</name>
    <dbReference type="NCBI Taxonomy" id="2094558"/>
    <lineage>
        <taxon>Eukaryota</taxon>
        <taxon>Viridiplantae</taxon>
        <taxon>Streptophyta</taxon>
        <taxon>Embryophyta</taxon>
        <taxon>Tracheophyta</taxon>
        <taxon>Spermatophyta</taxon>
        <taxon>Magnoliopsida</taxon>
        <taxon>eudicotyledons</taxon>
        <taxon>Gunneridae</taxon>
        <taxon>Pentapetalae</taxon>
        <taxon>rosids</taxon>
        <taxon>fabids</taxon>
        <taxon>Rosales</taxon>
        <taxon>Rosaceae</taxon>
        <taxon>Amygdaloideae</taxon>
        <taxon>Amygdaleae</taxon>
        <taxon>Prunus</taxon>
    </lineage>
</organism>
<comment type="caution">
    <text evidence="1">The sequence shown here is derived from an EMBL/GenBank/DDBJ whole genome shotgun (WGS) entry which is preliminary data.</text>
</comment>
<dbReference type="AlphaFoldDB" id="A0A314ZEN3"/>
<dbReference type="EMBL" id="PJQY01000211">
    <property type="protein sequence ID" value="PQQ15954.1"/>
    <property type="molecule type" value="Genomic_DNA"/>
</dbReference>
<protein>
    <submittedName>
        <fullName evidence="1">Uncharacterized protein</fullName>
    </submittedName>
</protein>
<dbReference type="Proteomes" id="UP000250321">
    <property type="component" value="Unassembled WGS sequence"/>
</dbReference>